<dbReference type="Pfam" id="PF01067">
    <property type="entry name" value="Calpain_III"/>
    <property type="match status" value="1"/>
</dbReference>
<dbReference type="InterPro" id="IPR036213">
    <property type="entry name" value="Calpain_III_sf"/>
</dbReference>
<dbReference type="GO" id="GO:0005737">
    <property type="term" value="C:cytoplasm"/>
    <property type="evidence" value="ECO:0007669"/>
    <property type="project" value="TreeGrafter"/>
</dbReference>
<dbReference type="AlphaFoldDB" id="A0AAV6TN67"/>
<dbReference type="EMBL" id="JAFNEN010001935">
    <property type="protein sequence ID" value="KAG8173260.1"/>
    <property type="molecule type" value="Genomic_DNA"/>
</dbReference>
<dbReference type="Proteomes" id="UP000827092">
    <property type="component" value="Unassembled WGS sequence"/>
</dbReference>
<protein>
    <recommendedName>
        <fullName evidence="5">Peptidase C2 calpain domain-containing protein</fullName>
    </recommendedName>
</protein>
<organism evidence="6 7">
    <name type="scientific">Oedothorax gibbosus</name>
    <dbReference type="NCBI Taxonomy" id="931172"/>
    <lineage>
        <taxon>Eukaryota</taxon>
        <taxon>Metazoa</taxon>
        <taxon>Ecdysozoa</taxon>
        <taxon>Arthropoda</taxon>
        <taxon>Chelicerata</taxon>
        <taxon>Arachnida</taxon>
        <taxon>Araneae</taxon>
        <taxon>Araneomorphae</taxon>
        <taxon>Entelegynae</taxon>
        <taxon>Araneoidea</taxon>
        <taxon>Linyphiidae</taxon>
        <taxon>Erigoninae</taxon>
        <taxon>Oedothorax</taxon>
    </lineage>
</organism>
<keyword evidence="7" id="KW-1185">Reference proteome</keyword>
<dbReference type="GO" id="GO:0004198">
    <property type="term" value="F:calcium-dependent cysteine-type endopeptidase activity"/>
    <property type="evidence" value="ECO:0007669"/>
    <property type="project" value="InterPro"/>
</dbReference>
<dbReference type="PRINTS" id="PR00704">
    <property type="entry name" value="CALPAIN"/>
</dbReference>
<gene>
    <name evidence="6" type="ORF">JTE90_018423</name>
</gene>
<evidence type="ECO:0000256" key="3">
    <source>
        <dbReference type="ARBA" id="ARBA00022801"/>
    </source>
</evidence>
<accession>A0AAV6TN67</accession>
<comment type="caution">
    <text evidence="6">The sequence shown here is derived from an EMBL/GenBank/DDBJ whole genome shotgun (WGS) entry which is preliminary data.</text>
</comment>
<sequence>DGPIPPTTMKCIHGRWEENKTCGGSRNNLVSYAKNPQFLLTLSPKTSREDCNIVIALMQLRRRCVRHPQRKMLQIAFVLFKVQEPVRQTVQNFLKMEEVGSSGPYVNYREVFGRFQTSPGHYIIVPATFEPNCPGSFYIRVYSDTQTILREL</sequence>
<dbReference type="PANTHER" id="PTHR10183">
    <property type="entry name" value="CALPAIN"/>
    <property type="match status" value="1"/>
</dbReference>
<keyword evidence="2" id="KW-0645">Protease</keyword>
<reference evidence="6 7" key="1">
    <citation type="journal article" date="2022" name="Nat. Ecol. Evol.">
        <title>A masculinizing supergene underlies an exaggerated male reproductive morph in a spider.</title>
        <authorList>
            <person name="Hendrickx F."/>
            <person name="De Corte Z."/>
            <person name="Sonet G."/>
            <person name="Van Belleghem S.M."/>
            <person name="Kostlbacher S."/>
            <person name="Vangestel C."/>
        </authorList>
    </citation>
    <scope>NUCLEOTIDE SEQUENCE [LARGE SCALE GENOMIC DNA]</scope>
    <source>
        <strain evidence="6">W744_W776</strain>
    </source>
</reference>
<dbReference type="Gene3D" id="2.60.120.380">
    <property type="match status" value="1"/>
</dbReference>
<feature type="non-terminal residue" evidence="6">
    <location>
        <position position="1"/>
    </location>
</feature>
<feature type="domain" description="Peptidase C2 calpain" evidence="5">
    <location>
        <begin position="6"/>
        <end position="150"/>
    </location>
</feature>
<keyword evidence="3" id="KW-0378">Hydrolase</keyword>
<dbReference type="SUPFAM" id="SSF49758">
    <property type="entry name" value="Calpain large subunit, middle domain (domain III)"/>
    <property type="match status" value="1"/>
</dbReference>
<dbReference type="InterPro" id="IPR022683">
    <property type="entry name" value="Calpain_III"/>
</dbReference>
<name>A0AAV6TN67_9ARAC</name>
<evidence type="ECO:0000313" key="6">
    <source>
        <dbReference type="EMBL" id="KAG8173260.1"/>
    </source>
</evidence>
<evidence type="ECO:0000256" key="4">
    <source>
        <dbReference type="ARBA" id="ARBA00022807"/>
    </source>
</evidence>
<dbReference type="InterPro" id="IPR022684">
    <property type="entry name" value="Calpain_cysteine_protease"/>
</dbReference>
<dbReference type="PANTHER" id="PTHR10183:SF379">
    <property type="entry name" value="CALPAIN-5"/>
    <property type="match status" value="1"/>
</dbReference>
<dbReference type="GO" id="GO:0006508">
    <property type="term" value="P:proteolysis"/>
    <property type="evidence" value="ECO:0007669"/>
    <property type="project" value="UniProtKB-KW"/>
</dbReference>
<dbReference type="InterPro" id="IPR022682">
    <property type="entry name" value="Calpain_domain_III"/>
</dbReference>
<evidence type="ECO:0000313" key="7">
    <source>
        <dbReference type="Proteomes" id="UP000827092"/>
    </source>
</evidence>
<evidence type="ECO:0000256" key="2">
    <source>
        <dbReference type="ARBA" id="ARBA00022670"/>
    </source>
</evidence>
<keyword evidence="4" id="KW-0788">Thiol protease</keyword>
<comment type="similarity">
    <text evidence="1">Belongs to the peptidase C2 family.</text>
</comment>
<proteinExistence type="inferred from homology"/>
<evidence type="ECO:0000256" key="1">
    <source>
        <dbReference type="ARBA" id="ARBA00007623"/>
    </source>
</evidence>
<evidence type="ECO:0000259" key="5">
    <source>
        <dbReference type="SMART" id="SM00720"/>
    </source>
</evidence>
<dbReference type="SMART" id="SM00720">
    <property type="entry name" value="calpain_III"/>
    <property type="match status" value="1"/>
</dbReference>